<dbReference type="InterPro" id="IPR036188">
    <property type="entry name" value="FAD/NAD-bd_sf"/>
</dbReference>
<dbReference type="PANTHER" id="PTHR42949:SF3">
    <property type="entry name" value="ANAEROBIC GLYCEROL-3-PHOSPHATE DEHYDROGENASE SUBUNIT B"/>
    <property type="match status" value="1"/>
</dbReference>
<evidence type="ECO:0000313" key="3">
    <source>
        <dbReference type="EMBL" id="SDG57571.1"/>
    </source>
</evidence>
<dbReference type="PRINTS" id="PR00469">
    <property type="entry name" value="PNDRDTASEII"/>
</dbReference>
<dbReference type="GO" id="GO:0016491">
    <property type="term" value="F:oxidoreductase activity"/>
    <property type="evidence" value="ECO:0007669"/>
    <property type="project" value="UniProtKB-KW"/>
</dbReference>
<dbReference type="RefSeq" id="WP_074592906.1">
    <property type="nucleotide sequence ID" value="NZ_FNBS01000092.1"/>
</dbReference>
<sequence>MLNYDIVIIGGGPAGLGAAVEAYEKGVKNIVIIERDKYLGGILEQCIHNGFGLQEFKEELTGPEYAQRFIDKVEEYDINVMLETMVLEITPDRIVKAVNSKEGVFTIKAGAIILAMGCRERPRGAIMIPGTRPAGILTAGTAQRYVNMEGYLPGKEIVILGSGDVGLIMARRLTLEGAKVKAVVELMPYSSGLTRNIVQCLEDFNIPLLLSHTVIEIHGKDRVEGVTIAKVDENREPIMETAQYISCDTLILSVGLIPENELSQKAGIELDPITGGPIVNEMLETSVPGIFACGNVLQVHDLVDNVTAEARLAANSAIRFIREGEFGKSSINVKAGNGIRYVVPQKINVDNIEKRIKFRMRPVNVYNNAMLAVKSGDKYLLRQKRQRLTPGEMIDVNLSKDILKNANLEEGIVFLVEEG</sequence>
<dbReference type="EMBL" id="FNBS01000092">
    <property type="protein sequence ID" value="SDG57571.1"/>
    <property type="molecule type" value="Genomic_DNA"/>
</dbReference>
<gene>
    <name evidence="3" type="ORF">SAMN04244560_02581</name>
</gene>
<evidence type="ECO:0000313" key="4">
    <source>
        <dbReference type="Proteomes" id="UP000183404"/>
    </source>
</evidence>
<protein>
    <submittedName>
        <fullName evidence="3">Thioredoxin reductase</fullName>
    </submittedName>
</protein>
<dbReference type="Pfam" id="PF07992">
    <property type="entry name" value="Pyr_redox_2"/>
    <property type="match status" value="1"/>
</dbReference>
<feature type="domain" description="FAD/NAD(P)-binding" evidence="2">
    <location>
        <begin position="4"/>
        <end position="307"/>
    </location>
</feature>
<dbReference type="Proteomes" id="UP000183404">
    <property type="component" value="Unassembled WGS sequence"/>
</dbReference>
<keyword evidence="1" id="KW-0560">Oxidoreductase</keyword>
<name>A0A1G7VDC7_THETY</name>
<dbReference type="AlphaFoldDB" id="A0A1G7VDC7"/>
<dbReference type="SUPFAM" id="SSF51905">
    <property type="entry name" value="FAD/NAD(P)-binding domain"/>
    <property type="match status" value="1"/>
</dbReference>
<proteinExistence type="predicted"/>
<dbReference type="Gene3D" id="3.50.50.60">
    <property type="entry name" value="FAD/NAD(P)-binding domain"/>
    <property type="match status" value="2"/>
</dbReference>
<organism evidence="3 4">
    <name type="scientific">Thermoanaerobacter thermohydrosulfuricus</name>
    <name type="common">Clostridium thermohydrosulfuricum</name>
    <dbReference type="NCBI Taxonomy" id="1516"/>
    <lineage>
        <taxon>Bacteria</taxon>
        <taxon>Bacillati</taxon>
        <taxon>Bacillota</taxon>
        <taxon>Clostridia</taxon>
        <taxon>Thermoanaerobacterales</taxon>
        <taxon>Thermoanaerobacteraceae</taxon>
        <taxon>Thermoanaerobacter</taxon>
    </lineage>
</organism>
<reference evidence="3 4" key="1">
    <citation type="submission" date="2016-10" db="EMBL/GenBank/DDBJ databases">
        <authorList>
            <person name="de Groot N.N."/>
        </authorList>
    </citation>
    <scope>NUCLEOTIDE SEQUENCE [LARGE SCALE GENOMIC DNA]</scope>
    <source>
        <strain evidence="3 4">DSM 569</strain>
    </source>
</reference>
<dbReference type="InterPro" id="IPR023753">
    <property type="entry name" value="FAD/NAD-binding_dom"/>
</dbReference>
<dbReference type="PANTHER" id="PTHR42949">
    <property type="entry name" value="ANAEROBIC GLYCEROL-3-PHOSPHATE DEHYDROGENASE SUBUNIT B"/>
    <property type="match status" value="1"/>
</dbReference>
<evidence type="ECO:0000259" key="2">
    <source>
        <dbReference type="Pfam" id="PF07992"/>
    </source>
</evidence>
<dbReference type="InterPro" id="IPR051691">
    <property type="entry name" value="Metab_Enz_Cyan_OpOx_G3PDH"/>
</dbReference>
<evidence type="ECO:0000256" key="1">
    <source>
        <dbReference type="ARBA" id="ARBA00023002"/>
    </source>
</evidence>
<dbReference type="PRINTS" id="PR00368">
    <property type="entry name" value="FADPNR"/>
</dbReference>
<accession>A0A1G7VDC7</accession>